<gene>
    <name evidence="2" type="ORF">A2Y83_05455</name>
</gene>
<dbReference type="AlphaFoldDB" id="A0A1F5S741"/>
<reference evidence="2 3" key="1">
    <citation type="journal article" date="2016" name="Nat. Commun.">
        <title>Thousands of microbial genomes shed light on interconnected biogeochemical processes in an aquifer system.</title>
        <authorList>
            <person name="Anantharaman K."/>
            <person name="Brown C.T."/>
            <person name="Hug L.A."/>
            <person name="Sharon I."/>
            <person name="Castelle C.J."/>
            <person name="Probst A.J."/>
            <person name="Thomas B.C."/>
            <person name="Singh A."/>
            <person name="Wilkins M.J."/>
            <person name="Karaoz U."/>
            <person name="Brodie E.L."/>
            <person name="Williams K.H."/>
            <person name="Hubbard S.S."/>
            <person name="Banfield J.F."/>
        </authorList>
    </citation>
    <scope>NUCLEOTIDE SEQUENCE [LARGE SCALE GENOMIC DNA]</scope>
</reference>
<accession>A0A1F5S741</accession>
<organism evidence="2 3">
    <name type="scientific">Candidatus Falkowbacteria bacterium RBG_13_39_14</name>
    <dbReference type="NCBI Taxonomy" id="1797985"/>
    <lineage>
        <taxon>Bacteria</taxon>
        <taxon>Candidatus Falkowiibacteriota</taxon>
    </lineage>
</organism>
<comment type="caution">
    <text evidence="2">The sequence shown here is derived from an EMBL/GenBank/DDBJ whole genome shotgun (WGS) entry which is preliminary data.</text>
</comment>
<keyword evidence="1" id="KW-0175">Coiled coil</keyword>
<evidence type="ECO:0000256" key="1">
    <source>
        <dbReference type="SAM" id="Coils"/>
    </source>
</evidence>
<proteinExistence type="predicted"/>
<dbReference type="STRING" id="1797985.A2Y83_05455"/>
<sequence length="121" mass="13725">MKKIKSLGDIANLYDLKSIPRTRRSAKPQLPTTAVLELCMARNERDRLAQEKMRLSKRSAQIDRRMEEINVEMNALSENARKKVAKIRGEMDMPACADRQTGIAGAAAKKESQTRTMTLDY</sequence>
<evidence type="ECO:0000313" key="3">
    <source>
        <dbReference type="Proteomes" id="UP000178323"/>
    </source>
</evidence>
<feature type="coiled-coil region" evidence="1">
    <location>
        <begin position="59"/>
        <end position="86"/>
    </location>
</feature>
<name>A0A1F5S741_9BACT</name>
<protein>
    <submittedName>
        <fullName evidence="2">Uncharacterized protein</fullName>
    </submittedName>
</protein>
<evidence type="ECO:0000313" key="2">
    <source>
        <dbReference type="EMBL" id="OGF22489.1"/>
    </source>
</evidence>
<dbReference type="Proteomes" id="UP000178323">
    <property type="component" value="Unassembled WGS sequence"/>
</dbReference>
<dbReference type="EMBL" id="MFFS01000024">
    <property type="protein sequence ID" value="OGF22489.1"/>
    <property type="molecule type" value="Genomic_DNA"/>
</dbReference>